<keyword evidence="2" id="KW-1185">Reference proteome</keyword>
<evidence type="ECO:0000313" key="2">
    <source>
        <dbReference type="Proteomes" id="UP001292094"/>
    </source>
</evidence>
<dbReference type="EMBL" id="JAWZYT010001840">
    <property type="protein sequence ID" value="KAK4308798.1"/>
    <property type="molecule type" value="Genomic_DNA"/>
</dbReference>
<comment type="caution">
    <text evidence="1">The sequence shown here is derived from an EMBL/GenBank/DDBJ whole genome shotgun (WGS) entry which is preliminary data.</text>
</comment>
<sequence>MTELRRKQTQYTSSEFFLSSRSSFSFGKRSGVQTSAHHLLAGLFRVHRYGQGGFLSERYGGACKVGTRH</sequence>
<dbReference type="Proteomes" id="UP001292094">
    <property type="component" value="Unassembled WGS sequence"/>
</dbReference>
<organism evidence="1 2">
    <name type="scientific">Petrolisthes manimaculis</name>
    <dbReference type="NCBI Taxonomy" id="1843537"/>
    <lineage>
        <taxon>Eukaryota</taxon>
        <taxon>Metazoa</taxon>
        <taxon>Ecdysozoa</taxon>
        <taxon>Arthropoda</taxon>
        <taxon>Crustacea</taxon>
        <taxon>Multicrustacea</taxon>
        <taxon>Malacostraca</taxon>
        <taxon>Eumalacostraca</taxon>
        <taxon>Eucarida</taxon>
        <taxon>Decapoda</taxon>
        <taxon>Pleocyemata</taxon>
        <taxon>Anomura</taxon>
        <taxon>Galatheoidea</taxon>
        <taxon>Porcellanidae</taxon>
        <taxon>Petrolisthes</taxon>
    </lineage>
</organism>
<name>A0AAE1PIQ4_9EUCA</name>
<gene>
    <name evidence="1" type="ORF">Pmani_019518</name>
</gene>
<accession>A0AAE1PIQ4</accession>
<reference evidence="1" key="1">
    <citation type="submission" date="2023-11" db="EMBL/GenBank/DDBJ databases">
        <title>Genome assemblies of two species of porcelain crab, Petrolisthes cinctipes and Petrolisthes manimaculis (Anomura: Porcellanidae).</title>
        <authorList>
            <person name="Angst P."/>
        </authorList>
    </citation>
    <scope>NUCLEOTIDE SEQUENCE</scope>
    <source>
        <strain evidence="1">PB745_02</strain>
        <tissue evidence="1">Gill</tissue>
    </source>
</reference>
<evidence type="ECO:0000313" key="1">
    <source>
        <dbReference type="EMBL" id="KAK4308798.1"/>
    </source>
</evidence>
<proteinExistence type="predicted"/>
<protein>
    <submittedName>
        <fullName evidence="1">Uncharacterized protein</fullName>
    </submittedName>
</protein>
<dbReference type="AlphaFoldDB" id="A0AAE1PIQ4"/>